<keyword evidence="4 13" id="KW-0489">Methyltransferase</keyword>
<keyword evidence="5 13" id="KW-0808">Transferase</keyword>
<evidence type="ECO:0000313" key="14">
    <source>
        <dbReference type="Proteomes" id="UP000054558"/>
    </source>
</evidence>
<comment type="subcellular location">
    <subcellularLocation>
        <location evidence="2">Chromosome</location>
    </subcellularLocation>
    <subcellularLocation>
        <location evidence="1">Nucleus</location>
    </subcellularLocation>
</comment>
<keyword evidence="7" id="KW-0539">Nucleus</keyword>
<dbReference type="InterPro" id="IPR046341">
    <property type="entry name" value="SET_dom_sf"/>
</dbReference>
<evidence type="ECO:0000256" key="1">
    <source>
        <dbReference type="ARBA" id="ARBA00004123"/>
    </source>
</evidence>
<feature type="compositionally biased region" description="Basic and acidic residues" evidence="9">
    <location>
        <begin position="15"/>
        <end position="33"/>
    </location>
</feature>
<dbReference type="GO" id="GO:0046975">
    <property type="term" value="F:histone H3K36 methyltransferase activity"/>
    <property type="evidence" value="ECO:0000318"/>
    <property type="project" value="GO_Central"/>
</dbReference>
<dbReference type="Pfam" id="PF00856">
    <property type="entry name" value="SET"/>
    <property type="match status" value="1"/>
</dbReference>
<feature type="region of interest" description="Disordered" evidence="9">
    <location>
        <begin position="89"/>
        <end position="139"/>
    </location>
</feature>
<reference evidence="13 14" key="1">
    <citation type="journal article" date="2014" name="Nat. Commun.">
        <title>Klebsormidium flaccidum genome reveals primary factors for plant terrestrial adaptation.</title>
        <authorList>
            <person name="Hori K."/>
            <person name="Maruyama F."/>
            <person name="Fujisawa T."/>
            <person name="Togashi T."/>
            <person name="Yamamoto N."/>
            <person name="Seo M."/>
            <person name="Sato S."/>
            <person name="Yamada T."/>
            <person name="Mori H."/>
            <person name="Tajima N."/>
            <person name="Moriyama T."/>
            <person name="Ikeuchi M."/>
            <person name="Watanabe M."/>
            <person name="Wada H."/>
            <person name="Kobayashi K."/>
            <person name="Saito M."/>
            <person name="Masuda T."/>
            <person name="Sasaki-Sekimoto Y."/>
            <person name="Mashiguchi K."/>
            <person name="Awai K."/>
            <person name="Shimojima M."/>
            <person name="Masuda S."/>
            <person name="Iwai M."/>
            <person name="Nobusawa T."/>
            <person name="Narise T."/>
            <person name="Kondo S."/>
            <person name="Saito H."/>
            <person name="Sato R."/>
            <person name="Murakawa M."/>
            <person name="Ihara Y."/>
            <person name="Oshima-Yamada Y."/>
            <person name="Ohtaka K."/>
            <person name="Satoh M."/>
            <person name="Sonobe K."/>
            <person name="Ishii M."/>
            <person name="Ohtani R."/>
            <person name="Kanamori-Sato M."/>
            <person name="Honoki R."/>
            <person name="Miyazaki D."/>
            <person name="Mochizuki H."/>
            <person name="Umetsu J."/>
            <person name="Higashi K."/>
            <person name="Shibata D."/>
            <person name="Kamiya Y."/>
            <person name="Sato N."/>
            <person name="Nakamura Y."/>
            <person name="Tabata S."/>
            <person name="Ida S."/>
            <person name="Kurokawa K."/>
            <person name="Ohta H."/>
        </authorList>
    </citation>
    <scope>NUCLEOTIDE SEQUENCE [LARGE SCALE GENOMIC DNA]</scope>
    <source>
        <strain evidence="13 14">NIES-2285</strain>
    </source>
</reference>
<keyword evidence="3" id="KW-0158">Chromosome</keyword>
<feature type="domain" description="Post-SET" evidence="11">
    <location>
        <begin position="334"/>
        <end position="350"/>
    </location>
</feature>
<sequence length="685" mass="75860">MDLLTDAIGLLASDGEERKPAARARGIEKRSESPSDFISQEDSIPFGPIFPLPQFGEGADRLIGVSDFSLPPDFEKRFLWYQKRTEKHYERQGKPLPSKTLTSKDERNMAKAEKEGLSNGEGGLAIVGRGRSGGSGNKPPAYKHLRRNTFFRRSHVVLPPDEIQVCECRPSEGCALDHCLNAVTHWECTPGYCPCGEECQNQRFQRCQYADVKPCKTEGRGWGLYAQEDIKAGQFVVEYCGEIINDREAVKRSEDYRREGLRDHYMLILSGSEVIDATKKGSYGRFINHSCNPSCVTKKWNVLGEVRVGVFAHRDIPRGEELTYDYDFEWYGGEKVRCRCGAANCIGFLGAKSKRFKEDLVLWEDDDERYEIDNVPTYDSDDEPIGGRQHAYYSSDGEAFSGDSGGVFDTLRKGDSAARPLTQKVARKRSPEPGVENGRPALPLKKRKVGQRVGDTETQQLEGVSVLANSDAAIEIPTSQVVRSSFEVSASVDGIAIAGAGLAGRSTVVEGQSHDRMRPGSKPVRKRVKKEVTGLAARLRVVKEHKKVVRGSGITGGRLVVTKPSAKALLNGGRRGRLRKNLVVRDALIKKVSAVEWVPSEAARREILAKERALSEARADLERLEEELRPKMQACVESKGALNVADAKRWVSSECLVAKVAFERHFAYIMHGLGLTDLVSAASLK</sequence>
<evidence type="ECO:0000256" key="2">
    <source>
        <dbReference type="ARBA" id="ARBA00004286"/>
    </source>
</evidence>
<dbReference type="InterPro" id="IPR050777">
    <property type="entry name" value="SET2_Histone-Lys_MeTrsfase"/>
</dbReference>
<keyword evidence="6" id="KW-0949">S-adenosyl-L-methionine</keyword>
<dbReference type="Gene3D" id="2.170.270.10">
    <property type="entry name" value="SET domain"/>
    <property type="match status" value="1"/>
</dbReference>
<evidence type="ECO:0000313" key="13">
    <source>
        <dbReference type="EMBL" id="GAQ81302.1"/>
    </source>
</evidence>
<gene>
    <name evidence="13" type="ORF">KFL_000760310</name>
</gene>
<dbReference type="PROSITE" id="PS51215">
    <property type="entry name" value="AWS"/>
    <property type="match status" value="1"/>
</dbReference>
<feature type="domain" description="SET" evidence="10">
    <location>
        <begin position="210"/>
        <end position="327"/>
    </location>
</feature>
<evidence type="ECO:0000256" key="6">
    <source>
        <dbReference type="ARBA" id="ARBA00022691"/>
    </source>
</evidence>
<evidence type="ECO:0000256" key="7">
    <source>
        <dbReference type="ARBA" id="ARBA00023242"/>
    </source>
</evidence>
<evidence type="ECO:0000259" key="11">
    <source>
        <dbReference type="PROSITE" id="PS50868"/>
    </source>
</evidence>
<dbReference type="SUPFAM" id="SSF82199">
    <property type="entry name" value="SET domain"/>
    <property type="match status" value="1"/>
</dbReference>
<dbReference type="InterPro" id="IPR001214">
    <property type="entry name" value="SET_dom"/>
</dbReference>
<dbReference type="GO" id="GO:0006355">
    <property type="term" value="P:regulation of DNA-templated transcription"/>
    <property type="evidence" value="ECO:0000318"/>
    <property type="project" value="GO_Central"/>
</dbReference>
<dbReference type="OrthoDB" id="2422440at2759"/>
<feature type="compositionally biased region" description="Gly residues" evidence="9">
    <location>
        <begin position="119"/>
        <end position="136"/>
    </location>
</feature>
<dbReference type="STRING" id="105231.A0A1Y1HTY5"/>
<name>A0A1Y1HTY5_KLENI</name>
<feature type="domain" description="AWS" evidence="12">
    <location>
        <begin position="161"/>
        <end position="208"/>
    </location>
</feature>
<keyword evidence="14" id="KW-1185">Reference proteome</keyword>
<dbReference type="SMART" id="SM00317">
    <property type="entry name" value="SET"/>
    <property type="match status" value="1"/>
</dbReference>
<accession>A0A1Y1HTY5</accession>
<evidence type="ECO:0000256" key="9">
    <source>
        <dbReference type="SAM" id="MobiDB-lite"/>
    </source>
</evidence>
<evidence type="ECO:0000256" key="4">
    <source>
        <dbReference type="ARBA" id="ARBA00022603"/>
    </source>
</evidence>
<dbReference type="InterPro" id="IPR006560">
    <property type="entry name" value="AWS_dom"/>
</dbReference>
<feature type="coiled-coil region" evidence="8">
    <location>
        <begin position="600"/>
        <end position="634"/>
    </location>
</feature>
<proteinExistence type="predicted"/>
<evidence type="ECO:0000259" key="10">
    <source>
        <dbReference type="PROSITE" id="PS50280"/>
    </source>
</evidence>
<dbReference type="PROSITE" id="PS50868">
    <property type="entry name" value="POST_SET"/>
    <property type="match status" value="1"/>
</dbReference>
<organism evidence="13 14">
    <name type="scientific">Klebsormidium nitens</name>
    <name type="common">Green alga</name>
    <name type="synonym">Ulothrix nitens</name>
    <dbReference type="NCBI Taxonomy" id="105231"/>
    <lineage>
        <taxon>Eukaryota</taxon>
        <taxon>Viridiplantae</taxon>
        <taxon>Streptophyta</taxon>
        <taxon>Klebsormidiophyceae</taxon>
        <taxon>Klebsormidiales</taxon>
        <taxon>Klebsormidiaceae</taxon>
        <taxon>Klebsormidium</taxon>
    </lineage>
</organism>
<dbReference type="InterPro" id="IPR003616">
    <property type="entry name" value="Post-SET_dom"/>
</dbReference>
<feature type="region of interest" description="Disordered" evidence="9">
    <location>
        <begin position="14"/>
        <end position="44"/>
    </location>
</feature>
<dbReference type="GO" id="GO:0032259">
    <property type="term" value="P:methylation"/>
    <property type="evidence" value="ECO:0007669"/>
    <property type="project" value="UniProtKB-KW"/>
</dbReference>
<evidence type="ECO:0000256" key="5">
    <source>
        <dbReference type="ARBA" id="ARBA00022679"/>
    </source>
</evidence>
<protein>
    <submittedName>
        <fullName evidence="13">Putative histone-lysine N-methyltransferase</fullName>
    </submittedName>
</protein>
<dbReference type="GO" id="GO:0005634">
    <property type="term" value="C:nucleus"/>
    <property type="evidence" value="ECO:0000318"/>
    <property type="project" value="GO_Central"/>
</dbReference>
<dbReference type="Proteomes" id="UP000054558">
    <property type="component" value="Unassembled WGS sequence"/>
</dbReference>
<dbReference type="PROSITE" id="PS50280">
    <property type="entry name" value="SET"/>
    <property type="match status" value="1"/>
</dbReference>
<keyword evidence="8" id="KW-0175">Coiled coil</keyword>
<dbReference type="GO" id="GO:0000785">
    <property type="term" value="C:chromatin"/>
    <property type="evidence" value="ECO:0000318"/>
    <property type="project" value="GO_Central"/>
</dbReference>
<feature type="compositionally biased region" description="Basic and acidic residues" evidence="9">
    <location>
        <begin position="102"/>
        <end position="116"/>
    </location>
</feature>
<dbReference type="EMBL" id="DF237025">
    <property type="protein sequence ID" value="GAQ81302.1"/>
    <property type="molecule type" value="Genomic_DNA"/>
</dbReference>
<dbReference type="SMART" id="SM00570">
    <property type="entry name" value="AWS"/>
    <property type="match status" value="1"/>
</dbReference>
<evidence type="ECO:0000259" key="12">
    <source>
        <dbReference type="PROSITE" id="PS51215"/>
    </source>
</evidence>
<dbReference type="AlphaFoldDB" id="A0A1Y1HTY5"/>
<dbReference type="SMART" id="SM00508">
    <property type="entry name" value="PostSET"/>
    <property type="match status" value="1"/>
</dbReference>
<dbReference type="Pfam" id="PF17907">
    <property type="entry name" value="AWS"/>
    <property type="match status" value="1"/>
</dbReference>
<evidence type="ECO:0000256" key="8">
    <source>
        <dbReference type="SAM" id="Coils"/>
    </source>
</evidence>
<dbReference type="PANTHER" id="PTHR22884">
    <property type="entry name" value="SET DOMAIN PROTEINS"/>
    <property type="match status" value="1"/>
</dbReference>
<evidence type="ECO:0000256" key="3">
    <source>
        <dbReference type="ARBA" id="ARBA00022454"/>
    </source>
</evidence>